<keyword evidence="2" id="KW-1185">Reference proteome</keyword>
<evidence type="ECO:0000313" key="1">
    <source>
        <dbReference type="EMBL" id="PYI13534.1"/>
    </source>
</evidence>
<organism evidence="1 2">
    <name type="scientific">Aspergillus violaceofuscus (strain CBS 115571)</name>
    <dbReference type="NCBI Taxonomy" id="1450538"/>
    <lineage>
        <taxon>Eukaryota</taxon>
        <taxon>Fungi</taxon>
        <taxon>Dikarya</taxon>
        <taxon>Ascomycota</taxon>
        <taxon>Pezizomycotina</taxon>
        <taxon>Eurotiomycetes</taxon>
        <taxon>Eurotiomycetidae</taxon>
        <taxon>Eurotiales</taxon>
        <taxon>Aspergillaceae</taxon>
        <taxon>Aspergillus</taxon>
    </lineage>
</organism>
<reference evidence="1 2" key="1">
    <citation type="submission" date="2018-02" db="EMBL/GenBank/DDBJ databases">
        <title>The genomes of Aspergillus section Nigri reveals drivers in fungal speciation.</title>
        <authorList>
            <consortium name="DOE Joint Genome Institute"/>
            <person name="Vesth T.C."/>
            <person name="Nybo J."/>
            <person name="Theobald S."/>
            <person name="Brandl J."/>
            <person name="Frisvad J.C."/>
            <person name="Nielsen K.F."/>
            <person name="Lyhne E.K."/>
            <person name="Kogle M.E."/>
            <person name="Kuo A."/>
            <person name="Riley R."/>
            <person name="Clum A."/>
            <person name="Nolan M."/>
            <person name="Lipzen A."/>
            <person name="Salamov A."/>
            <person name="Henrissat B."/>
            <person name="Wiebenga A."/>
            <person name="De vries R.P."/>
            <person name="Grigoriev I.V."/>
            <person name="Mortensen U.H."/>
            <person name="Andersen M.R."/>
            <person name="Baker S.E."/>
        </authorList>
    </citation>
    <scope>NUCLEOTIDE SEQUENCE [LARGE SCALE GENOMIC DNA]</scope>
    <source>
        <strain evidence="1 2">CBS 115571</strain>
    </source>
</reference>
<protein>
    <submittedName>
        <fullName evidence="1">Uncharacterized protein</fullName>
    </submittedName>
</protein>
<sequence>MGYYDINFFSSLAFLFSDYPDVFLQLSFAIKFSFLAWEGNSVIPCFYLLSILILSTDNCSVISLHQ</sequence>
<dbReference type="Proteomes" id="UP000249829">
    <property type="component" value="Unassembled WGS sequence"/>
</dbReference>
<gene>
    <name evidence="1" type="ORF">BO99DRAFT_55026</name>
</gene>
<dbReference type="EMBL" id="KZ825240">
    <property type="protein sequence ID" value="PYI13534.1"/>
    <property type="molecule type" value="Genomic_DNA"/>
</dbReference>
<name>A0A2V5GWK4_ASPV1</name>
<proteinExistence type="predicted"/>
<dbReference type="AlphaFoldDB" id="A0A2V5GWK4"/>
<accession>A0A2V5GWK4</accession>
<evidence type="ECO:0000313" key="2">
    <source>
        <dbReference type="Proteomes" id="UP000249829"/>
    </source>
</evidence>